<feature type="transmembrane region" description="Helical" evidence="4">
    <location>
        <begin position="348"/>
        <end position="370"/>
    </location>
</feature>
<feature type="compositionally biased region" description="Low complexity" evidence="3">
    <location>
        <begin position="29"/>
        <end position="46"/>
    </location>
</feature>
<feature type="domain" description="Adenylate cyclase N-terminal" evidence="5">
    <location>
        <begin position="318"/>
        <end position="477"/>
    </location>
</feature>
<feature type="compositionally biased region" description="Polar residues" evidence="3">
    <location>
        <begin position="225"/>
        <end position="234"/>
    </location>
</feature>
<organism evidence="6 7">
    <name type="scientific">Frankliniella fusca</name>
    <dbReference type="NCBI Taxonomy" id="407009"/>
    <lineage>
        <taxon>Eukaryota</taxon>
        <taxon>Metazoa</taxon>
        <taxon>Ecdysozoa</taxon>
        <taxon>Arthropoda</taxon>
        <taxon>Hexapoda</taxon>
        <taxon>Insecta</taxon>
        <taxon>Pterygota</taxon>
        <taxon>Neoptera</taxon>
        <taxon>Paraneoptera</taxon>
        <taxon>Thysanoptera</taxon>
        <taxon>Terebrantia</taxon>
        <taxon>Thripoidea</taxon>
        <taxon>Thripidae</taxon>
        <taxon>Frankliniella</taxon>
    </lineage>
</organism>
<reference evidence="6" key="1">
    <citation type="submission" date="2021-07" db="EMBL/GenBank/DDBJ databases">
        <authorList>
            <person name="Catto M.A."/>
            <person name="Jacobson A."/>
            <person name="Kennedy G."/>
            <person name="Labadie P."/>
            <person name="Hunt B.G."/>
            <person name="Srinivasan R."/>
        </authorList>
    </citation>
    <scope>NUCLEOTIDE SEQUENCE</scope>
    <source>
        <strain evidence="6">PL_HMW_Pooled</strain>
        <tissue evidence="6">Head</tissue>
    </source>
</reference>
<reference evidence="6" key="2">
    <citation type="journal article" date="2023" name="BMC Genomics">
        <title>Pest status, molecular evolution, and epigenetic factors derived from the genome assembly of Frankliniella fusca, a thysanopteran phytovirus vector.</title>
        <authorList>
            <person name="Catto M.A."/>
            <person name="Labadie P.E."/>
            <person name="Jacobson A.L."/>
            <person name="Kennedy G.G."/>
            <person name="Srinivasan R."/>
            <person name="Hunt B.G."/>
        </authorList>
    </citation>
    <scope>NUCLEOTIDE SEQUENCE</scope>
    <source>
        <strain evidence="6">PL_HMW_Pooled</strain>
    </source>
</reference>
<accession>A0AAE1GRK3</accession>
<evidence type="ECO:0000256" key="3">
    <source>
        <dbReference type="SAM" id="MobiDB-lite"/>
    </source>
</evidence>
<sequence length="494" mass="51966">MPLWRRIEVSRPDVDPCGLEGRQPRDTPPWQAGSRGAAAAPAPGCRQRPRRPQQARAAPAAPGPPPPPGRRARDAPVTRGEASLEAAPCCAAGATTPRGGPSTGSGASACAGPRATLTTLRHHLRGPGRGGGGGGGGLELRESSALLRPHGHGPHPGEPAQGSSPASSSPSHSPSPASPQLPHQPTRKSNWEVIEHFNTSAGAAGAPPAAPGAMRARMLAGNRMLGNSTGSRNASIREEDEADDCWGGDGAGARLDAEAGVGDLDGGDASAATRSDGRVVCDAEAVYLMGAKPGKARAKPKRPLARLGWTLQRRCHRLCRTHRFRNLQVEMLYQRYFLRTNQSHMTHLLAVLVALCLLLALFHLGSVHYAGQPSSVPVLLTHASCVAVYVALMVLLARPAMNELYLLGVSYAVCGTFLVLELVFLVAEGREQEQHAEPSAAMAPTLFFIYVTYALLPLRLQEAVCAGVLLALAHLVTLTATTDQQHQDGDFVSK</sequence>
<feature type="transmembrane region" description="Helical" evidence="4">
    <location>
        <begin position="376"/>
        <end position="397"/>
    </location>
</feature>
<evidence type="ECO:0000313" key="6">
    <source>
        <dbReference type="EMBL" id="KAK3908022.1"/>
    </source>
</evidence>
<dbReference type="GO" id="GO:0004016">
    <property type="term" value="F:adenylate cyclase activity"/>
    <property type="evidence" value="ECO:0007669"/>
    <property type="project" value="TreeGrafter"/>
</dbReference>
<name>A0AAE1GRK3_9NEOP</name>
<dbReference type="PANTHER" id="PTHR45627">
    <property type="entry name" value="ADENYLATE CYCLASE TYPE 1"/>
    <property type="match status" value="1"/>
</dbReference>
<dbReference type="Pfam" id="PF16214">
    <property type="entry name" value="AC_N"/>
    <property type="match status" value="1"/>
</dbReference>
<evidence type="ECO:0000256" key="2">
    <source>
        <dbReference type="ARBA" id="ARBA00023239"/>
    </source>
</evidence>
<feature type="region of interest" description="Disordered" evidence="3">
    <location>
        <begin position="225"/>
        <end position="245"/>
    </location>
</feature>
<feature type="non-terminal residue" evidence="6">
    <location>
        <position position="1"/>
    </location>
</feature>
<dbReference type="EMBL" id="JAHWGI010000027">
    <property type="protein sequence ID" value="KAK3908022.1"/>
    <property type="molecule type" value="Genomic_DNA"/>
</dbReference>
<feature type="compositionally biased region" description="Low complexity" evidence="3">
    <location>
        <begin position="158"/>
        <end position="184"/>
    </location>
</feature>
<dbReference type="InterPro" id="IPR032628">
    <property type="entry name" value="AC_N"/>
</dbReference>
<feature type="compositionally biased region" description="Basic and acidic residues" evidence="3">
    <location>
        <begin position="1"/>
        <end position="14"/>
    </location>
</feature>
<evidence type="ECO:0000256" key="4">
    <source>
        <dbReference type="SAM" id="Phobius"/>
    </source>
</evidence>
<protein>
    <submittedName>
        <fullName evidence="6">Adenylate cyclase type 6</fullName>
    </submittedName>
</protein>
<feature type="compositionally biased region" description="Gly residues" evidence="3">
    <location>
        <begin position="127"/>
        <end position="138"/>
    </location>
</feature>
<evidence type="ECO:0000313" key="7">
    <source>
        <dbReference type="Proteomes" id="UP001219518"/>
    </source>
</evidence>
<feature type="transmembrane region" description="Helical" evidence="4">
    <location>
        <begin position="439"/>
        <end position="456"/>
    </location>
</feature>
<dbReference type="GO" id="GO:0007189">
    <property type="term" value="P:adenylate cyclase-activating G protein-coupled receptor signaling pathway"/>
    <property type="evidence" value="ECO:0007669"/>
    <property type="project" value="TreeGrafter"/>
</dbReference>
<keyword evidence="2" id="KW-0456">Lyase</keyword>
<keyword evidence="4" id="KW-0812">Transmembrane</keyword>
<keyword evidence="1" id="KW-0547">Nucleotide-binding</keyword>
<keyword evidence="4" id="KW-1133">Transmembrane helix</keyword>
<feature type="region of interest" description="Disordered" evidence="3">
    <location>
        <begin position="1"/>
        <end position="186"/>
    </location>
</feature>
<comment type="caution">
    <text evidence="6">The sequence shown here is derived from an EMBL/GenBank/DDBJ whole genome shotgun (WGS) entry which is preliminary data.</text>
</comment>
<dbReference type="AlphaFoldDB" id="A0AAE1GRK3"/>
<evidence type="ECO:0000259" key="5">
    <source>
        <dbReference type="Pfam" id="PF16214"/>
    </source>
</evidence>
<feature type="transmembrane region" description="Helical" evidence="4">
    <location>
        <begin position="463"/>
        <end position="481"/>
    </location>
</feature>
<feature type="compositionally biased region" description="Low complexity" evidence="3">
    <location>
        <begin position="86"/>
        <end position="113"/>
    </location>
</feature>
<dbReference type="Proteomes" id="UP001219518">
    <property type="component" value="Unassembled WGS sequence"/>
</dbReference>
<feature type="transmembrane region" description="Helical" evidence="4">
    <location>
        <begin position="404"/>
        <end position="427"/>
    </location>
</feature>
<dbReference type="GO" id="GO:0000166">
    <property type="term" value="F:nucleotide binding"/>
    <property type="evidence" value="ECO:0007669"/>
    <property type="project" value="UniProtKB-KW"/>
</dbReference>
<keyword evidence="4" id="KW-0472">Membrane</keyword>
<dbReference type="PANTHER" id="PTHR45627:SF16">
    <property type="entry name" value="ADENYLATE CYCLASE"/>
    <property type="match status" value="1"/>
</dbReference>
<evidence type="ECO:0000256" key="1">
    <source>
        <dbReference type="ARBA" id="ARBA00022741"/>
    </source>
</evidence>
<gene>
    <name evidence="6" type="ORF">KUF71_003154</name>
</gene>
<keyword evidence="7" id="KW-1185">Reference proteome</keyword>
<dbReference type="GO" id="GO:0005886">
    <property type="term" value="C:plasma membrane"/>
    <property type="evidence" value="ECO:0007669"/>
    <property type="project" value="TreeGrafter"/>
</dbReference>
<proteinExistence type="predicted"/>